<accession>A0A5Q2WD90</accession>
<evidence type="ECO:0000313" key="1">
    <source>
        <dbReference type="EMBL" id="QGH76396.1"/>
    </source>
</evidence>
<proteinExistence type="predicted"/>
<dbReference type="KEGG" id="vg:65122799"/>
<name>A0A5Q2WD90_9CAUD</name>
<keyword evidence="2" id="KW-1185">Reference proteome</keyword>
<organism evidence="1 2">
    <name type="scientific">Streptomyces phage Daubenski</name>
    <dbReference type="NCBI Taxonomy" id="2653725"/>
    <lineage>
        <taxon>Viruses</taxon>
        <taxon>Duplodnaviria</taxon>
        <taxon>Heunggongvirae</taxon>
        <taxon>Uroviricota</taxon>
        <taxon>Caudoviricetes</taxon>
        <taxon>Stanwilliamsviridae</taxon>
        <taxon>Boydwoodruffvirinae</taxon>
        <taxon>Samistivirus</taxon>
        <taxon>Samistivirus daubenski</taxon>
    </lineage>
</organism>
<dbReference type="RefSeq" id="YP_010104851.1">
    <property type="nucleotide sequence ID" value="NC_055822.1"/>
</dbReference>
<evidence type="ECO:0000313" key="2">
    <source>
        <dbReference type="Proteomes" id="UP000375470"/>
    </source>
</evidence>
<reference evidence="1 2" key="1">
    <citation type="submission" date="2019-09" db="EMBL/GenBank/DDBJ databases">
        <authorList>
            <person name="Cummings J.R."/>
            <person name="Eaglin Z.M."/>
            <person name="Kluemper A.J."/>
            <person name="Powell E.A."/>
            <person name="Stamm J."/>
            <person name="Thompson S.A."/>
            <person name="Tolsma S."/>
            <person name="Caruso S.M."/>
            <person name="Garlena R.A."/>
            <person name="Russell D.A."/>
            <person name="Pope W.H."/>
            <person name="Jacobs-Se D."/>
            <person name="Hatfull G.F."/>
        </authorList>
    </citation>
    <scope>NUCLEOTIDE SEQUENCE [LARGE SCALE GENOMIC DNA]</scope>
</reference>
<gene>
    <name evidence="1" type="primary">85</name>
    <name evidence="1" type="ORF">SEA_DAUBENSKI_88</name>
</gene>
<dbReference type="EMBL" id="MN444876">
    <property type="protein sequence ID" value="QGH76396.1"/>
    <property type="molecule type" value="Genomic_DNA"/>
</dbReference>
<dbReference type="Proteomes" id="UP000375470">
    <property type="component" value="Segment"/>
</dbReference>
<protein>
    <recommendedName>
        <fullName evidence="3">DUF2922 domain-containing protein</fullName>
    </recommendedName>
</protein>
<dbReference type="GeneID" id="65122799"/>
<evidence type="ECO:0008006" key="3">
    <source>
        <dbReference type="Google" id="ProtNLM"/>
    </source>
</evidence>
<sequence length="69" mass="7877">MAKLIRLQFFRSDNGLLAYREYDDGSSKGGRVTDEEAKRLSAQLFDEETLGLYEATDLVKDEDERPDST</sequence>